<organism evidence="1 2">
    <name type="scientific">Phytohabitans maris</name>
    <dbReference type="NCBI Taxonomy" id="3071409"/>
    <lineage>
        <taxon>Bacteria</taxon>
        <taxon>Bacillati</taxon>
        <taxon>Actinomycetota</taxon>
        <taxon>Actinomycetes</taxon>
        <taxon>Micromonosporales</taxon>
        <taxon>Micromonosporaceae</taxon>
    </lineage>
</organism>
<name>A0ABU0ZFF8_9ACTN</name>
<proteinExistence type="predicted"/>
<reference evidence="1 2" key="1">
    <citation type="submission" date="2023-08" db="EMBL/GenBank/DDBJ databases">
        <title>Phytohabitans sansha sp. nov., isolated from marine sediment.</title>
        <authorList>
            <person name="Zhao Y."/>
            <person name="Yi K."/>
        </authorList>
    </citation>
    <scope>NUCLEOTIDE SEQUENCE [LARGE SCALE GENOMIC DNA]</scope>
    <source>
        <strain evidence="1 2">ZYX-F-186</strain>
    </source>
</reference>
<keyword evidence="2" id="KW-1185">Reference proteome</keyword>
<accession>A0ABU0ZFF8</accession>
<evidence type="ECO:0000313" key="2">
    <source>
        <dbReference type="Proteomes" id="UP001230908"/>
    </source>
</evidence>
<protein>
    <recommendedName>
        <fullName evidence="3">Transcriptional regulator</fullName>
    </recommendedName>
</protein>
<comment type="caution">
    <text evidence="1">The sequence shown here is derived from an EMBL/GenBank/DDBJ whole genome shotgun (WGS) entry which is preliminary data.</text>
</comment>
<dbReference type="EMBL" id="JAVHUY010000007">
    <property type="protein sequence ID" value="MDQ7904687.1"/>
    <property type="molecule type" value="Genomic_DNA"/>
</dbReference>
<evidence type="ECO:0000313" key="1">
    <source>
        <dbReference type="EMBL" id="MDQ7904687.1"/>
    </source>
</evidence>
<sequence>MAKRLSIDATANTALASIRRTIARWESGSSTIPDARYQWILAHVYAERGQEVQTGPGSDFLALLSAFQQMGVAPDRVAELHTTVLAWAEGRHPAASRLDDGDLAEMTRTLNGITQQIGKIPFVRSQIALAPLIDSLRHAKQTNTDLPPDGRTLAARTYAAAARLAFELRDDELSKRYYDKALSHAQRVPSQSLVASIGTSLAMVTMHRDDDFATAERIINTTIKAALAGPSMTTRARAFAIQSEIAARRKLVRPAAAALQLAEQYTEKASPDDPSGRPFDDARLAGFTGLYNLLTGSTTSAIDHLNRARYGIPESIDPIQLSIIVADLAKTHLVCSRPEPDLAVSSLRECVTLVGKSRSRVAAGRIRHVRWLLRRWNGHQSVADLDDHIYATLFD</sequence>
<dbReference type="Proteomes" id="UP001230908">
    <property type="component" value="Unassembled WGS sequence"/>
</dbReference>
<evidence type="ECO:0008006" key="3">
    <source>
        <dbReference type="Google" id="ProtNLM"/>
    </source>
</evidence>
<dbReference type="RefSeq" id="WP_308711958.1">
    <property type="nucleotide sequence ID" value="NZ_JAVHUY010000007.1"/>
</dbReference>
<gene>
    <name evidence="1" type="ORF">RB614_09155</name>
</gene>